<dbReference type="GO" id="GO:0005829">
    <property type="term" value="C:cytosol"/>
    <property type="evidence" value="ECO:0007669"/>
    <property type="project" value="TreeGrafter"/>
</dbReference>
<dbReference type="SUPFAM" id="SSF53649">
    <property type="entry name" value="Alkaline phosphatase-like"/>
    <property type="match status" value="1"/>
</dbReference>
<accession>A0A1G7JFY1</accession>
<organism evidence="6 7">
    <name type="scientific">Sporolituus thermophilus DSM 23256</name>
    <dbReference type="NCBI Taxonomy" id="1123285"/>
    <lineage>
        <taxon>Bacteria</taxon>
        <taxon>Bacillati</taxon>
        <taxon>Bacillota</taxon>
        <taxon>Negativicutes</taxon>
        <taxon>Selenomonadales</taxon>
        <taxon>Sporomusaceae</taxon>
        <taxon>Sporolituus</taxon>
    </lineage>
</organism>
<dbReference type="GO" id="GO:0008973">
    <property type="term" value="F:phosphopentomutase activity"/>
    <property type="evidence" value="ECO:0007669"/>
    <property type="project" value="InterPro"/>
</dbReference>
<feature type="domain" description="Metalloenzyme" evidence="5">
    <location>
        <begin position="232"/>
        <end position="330"/>
    </location>
</feature>
<dbReference type="Proteomes" id="UP000243333">
    <property type="component" value="Unassembled WGS sequence"/>
</dbReference>
<dbReference type="GO" id="GO:0000287">
    <property type="term" value="F:magnesium ion binding"/>
    <property type="evidence" value="ECO:0007669"/>
    <property type="project" value="InterPro"/>
</dbReference>
<evidence type="ECO:0000256" key="3">
    <source>
        <dbReference type="ARBA" id="ARBA00023211"/>
    </source>
</evidence>
<dbReference type="Pfam" id="PF01676">
    <property type="entry name" value="Metalloenzyme"/>
    <property type="match status" value="1"/>
</dbReference>
<name>A0A1G7JFY1_9FIRM</name>
<dbReference type="InterPro" id="IPR010045">
    <property type="entry name" value="DeoB"/>
</dbReference>
<proteinExistence type="inferred from homology"/>
<keyword evidence="2" id="KW-0479">Metal-binding</keyword>
<dbReference type="GO" id="GO:0009117">
    <property type="term" value="P:nucleotide metabolic process"/>
    <property type="evidence" value="ECO:0007669"/>
    <property type="project" value="InterPro"/>
</dbReference>
<evidence type="ECO:0000256" key="4">
    <source>
        <dbReference type="ARBA" id="ARBA00023235"/>
    </source>
</evidence>
<dbReference type="AlphaFoldDB" id="A0A1G7JFY1"/>
<dbReference type="EMBL" id="FNBU01000005">
    <property type="protein sequence ID" value="SDF23847.1"/>
    <property type="molecule type" value="Genomic_DNA"/>
</dbReference>
<evidence type="ECO:0000259" key="5">
    <source>
        <dbReference type="Pfam" id="PF01676"/>
    </source>
</evidence>
<reference evidence="7" key="1">
    <citation type="submission" date="2016-10" db="EMBL/GenBank/DDBJ databases">
        <authorList>
            <person name="Varghese N."/>
            <person name="Submissions S."/>
        </authorList>
    </citation>
    <scope>NUCLEOTIDE SEQUENCE [LARGE SCALE GENOMIC DNA]</scope>
    <source>
        <strain evidence="7">DSM 23256</strain>
    </source>
</reference>
<keyword evidence="3" id="KW-0464">Manganese</keyword>
<keyword evidence="4" id="KW-0413">Isomerase</keyword>
<dbReference type="PANTHER" id="PTHR21110">
    <property type="entry name" value="PHOSPHOPENTOMUTASE"/>
    <property type="match status" value="1"/>
</dbReference>
<keyword evidence="7" id="KW-1185">Reference proteome</keyword>
<evidence type="ECO:0000256" key="1">
    <source>
        <dbReference type="ARBA" id="ARBA00010373"/>
    </source>
</evidence>
<dbReference type="PANTHER" id="PTHR21110:SF0">
    <property type="entry name" value="PHOSPHOPENTOMUTASE"/>
    <property type="match status" value="1"/>
</dbReference>
<dbReference type="Gene3D" id="3.40.720.10">
    <property type="entry name" value="Alkaline Phosphatase, subunit A"/>
    <property type="match status" value="1"/>
</dbReference>
<dbReference type="STRING" id="1123285.SAMN05660235_00885"/>
<protein>
    <submittedName>
        <fullName evidence="6">Metalloenzyme superfamily protein</fullName>
    </submittedName>
</protein>
<dbReference type="InterPro" id="IPR017850">
    <property type="entry name" value="Alkaline_phosphatase_core_sf"/>
</dbReference>
<dbReference type="GO" id="GO:0043094">
    <property type="term" value="P:metabolic compound salvage"/>
    <property type="evidence" value="ECO:0007669"/>
    <property type="project" value="InterPro"/>
</dbReference>
<evidence type="ECO:0000313" key="6">
    <source>
        <dbReference type="EMBL" id="SDF23847.1"/>
    </source>
</evidence>
<gene>
    <name evidence="6" type="ORF">SAMN05660235_00885</name>
</gene>
<sequence>MTVKKTRGKNCIKGEGGNALLFPFHKEDGCYYFMHVLLVFVDGLGLGTSDETVNPLIRFHTTFFEMLFGRPLTQEIGRFVSSRACLVPVDARLETAGLPQSATGQTALFTGINAAKELGRHVAGFPGPQLTEFIRQYGIMKRLVDKKYMATSANMYTPNYLNLVAARKRRHAATTLVILEAGQPLRSLAELLNGDAVYQDLTNEMLAEAGFPVPLVTPALAGRRLVEIACRHHFTMFEYFQTDRCGHKQDWQKAAHIVGRLDQFFWAIWQAMPANMTVIIASDHGNFEDFSVRTHTYNPVPVIVFGCRCTEAAEQIRQLTDVTPTIIGLLERNENSG</sequence>
<dbReference type="InterPro" id="IPR006124">
    <property type="entry name" value="Metalloenzyme"/>
</dbReference>
<evidence type="ECO:0000256" key="2">
    <source>
        <dbReference type="ARBA" id="ARBA00022723"/>
    </source>
</evidence>
<comment type="similarity">
    <text evidence="1">Belongs to the phosphopentomutase family.</text>
</comment>
<evidence type="ECO:0000313" key="7">
    <source>
        <dbReference type="Proteomes" id="UP000243333"/>
    </source>
</evidence>